<dbReference type="InterPro" id="IPR013761">
    <property type="entry name" value="SAM/pointed_sf"/>
</dbReference>
<name>A0ABQ9FE99_TEGGR</name>
<comment type="caution">
    <text evidence="5">The sequence shown here is derived from an EMBL/GenBank/DDBJ whole genome shotgun (WGS) entry which is preliminary data.</text>
</comment>
<feature type="region of interest" description="Disordered" evidence="1">
    <location>
        <begin position="881"/>
        <end position="908"/>
    </location>
</feature>
<keyword evidence="2" id="KW-1133">Transmembrane helix</keyword>
<dbReference type="CDD" id="cd06748">
    <property type="entry name" value="PDZ_CNK1_2_3-like"/>
    <property type="match status" value="1"/>
</dbReference>
<feature type="compositionally biased region" description="Basic and acidic residues" evidence="1">
    <location>
        <begin position="947"/>
        <end position="958"/>
    </location>
</feature>
<dbReference type="PANTHER" id="PTHR12844:SF42">
    <property type="entry name" value="CONNECTOR ENHANCER OF KSR PROTEIN CNK"/>
    <property type="match status" value="1"/>
</dbReference>
<dbReference type="Pfam" id="PF00169">
    <property type="entry name" value="PH"/>
    <property type="match status" value="1"/>
</dbReference>
<dbReference type="SUPFAM" id="SSF50729">
    <property type="entry name" value="PH domain-like"/>
    <property type="match status" value="1"/>
</dbReference>
<keyword evidence="6" id="KW-1185">Reference proteome</keyword>
<feature type="region of interest" description="Disordered" evidence="1">
    <location>
        <begin position="280"/>
        <end position="389"/>
    </location>
</feature>
<feature type="region of interest" description="Disordered" evidence="1">
    <location>
        <begin position="505"/>
        <end position="620"/>
    </location>
</feature>
<feature type="compositionally biased region" description="Polar residues" evidence="1">
    <location>
        <begin position="326"/>
        <end position="335"/>
    </location>
</feature>
<dbReference type="InterPro" id="IPR049628">
    <property type="entry name" value="CNK1-3_SAM"/>
</dbReference>
<dbReference type="InterPro" id="IPR001478">
    <property type="entry name" value="PDZ"/>
</dbReference>
<feature type="region of interest" description="Disordered" evidence="1">
    <location>
        <begin position="444"/>
        <end position="474"/>
    </location>
</feature>
<proteinExistence type="predicted"/>
<dbReference type="SMART" id="SM00454">
    <property type="entry name" value="SAM"/>
    <property type="match status" value="1"/>
</dbReference>
<dbReference type="PROSITE" id="PS50106">
    <property type="entry name" value="PDZ"/>
    <property type="match status" value="1"/>
</dbReference>
<dbReference type="Proteomes" id="UP001217089">
    <property type="component" value="Unassembled WGS sequence"/>
</dbReference>
<evidence type="ECO:0000313" key="6">
    <source>
        <dbReference type="Proteomes" id="UP001217089"/>
    </source>
</evidence>
<dbReference type="PROSITE" id="PS50105">
    <property type="entry name" value="SAM_DOMAIN"/>
    <property type="match status" value="1"/>
</dbReference>
<dbReference type="Gene3D" id="2.30.29.30">
    <property type="entry name" value="Pleckstrin-homology domain (PH domain)/Phosphotyrosine-binding domain (PTB)"/>
    <property type="match status" value="1"/>
</dbReference>
<evidence type="ECO:0000256" key="1">
    <source>
        <dbReference type="SAM" id="MobiDB-lite"/>
    </source>
</evidence>
<feature type="compositionally biased region" description="Basic and acidic residues" evidence="1">
    <location>
        <begin position="516"/>
        <end position="527"/>
    </location>
</feature>
<accession>A0ABQ9FE99</accession>
<organism evidence="5 6">
    <name type="scientific">Tegillarca granosa</name>
    <name type="common">Malaysian cockle</name>
    <name type="synonym">Anadara granosa</name>
    <dbReference type="NCBI Taxonomy" id="220873"/>
    <lineage>
        <taxon>Eukaryota</taxon>
        <taxon>Metazoa</taxon>
        <taxon>Spiralia</taxon>
        <taxon>Lophotrochozoa</taxon>
        <taxon>Mollusca</taxon>
        <taxon>Bivalvia</taxon>
        <taxon>Autobranchia</taxon>
        <taxon>Pteriomorphia</taxon>
        <taxon>Arcoida</taxon>
        <taxon>Arcoidea</taxon>
        <taxon>Arcidae</taxon>
        <taxon>Tegillarca</taxon>
    </lineage>
</organism>
<evidence type="ECO:0000313" key="5">
    <source>
        <dbReference type="EMBL" id="KAJ8315636.1"/>
    </source>
</evidence>
<keyword evidence="2" id="KW-0812">Transmembrane</keyword>
<feature type="compositionally biased region" description="Low complexity" evidence="1">
    <location>
        <begin position="528"/>
        <end position="544"/>
    </location>
</feature>
<feature type="region of interest" description="Disordered" evidence="1">
    <location>
        <begin position="947"/>
        <end position="966"/>
    </location>
</feature>
<evidence type="ECO:0008006" key="7">
    <source>
        <dbReference type="Google" id="ProtNLM"/>
    </source>
</evidence>
<dbReference type="Gene3D" id="2.30.42.10">
    <property type="match status" value="1"/>
</dbReference>
<dbReference type="PANTHER" id="PTHR12844">
    <property type="entry name" value="CONNECTOR ENCHANCER OF KINASE SUPPRESSOR OF RAS"/>
    <property type="match status" value="1"/>
</dbReference>
<dbReference type="CDD" id="cd09511">
    <property type="entry name" value="SAM_CNK1_2_3-suppressor"/>
    <property type="match status" value="1"/>
</dbReference>
<dbReference type="Gene3D" id="1.10.150.50">
    <property type="entry name" value="Transcription Factor, Ets-1"/>
    <property type="match status" value="1"/>
</dbReference>
<dbReference type="InterPro" id="IPR001849">
    <property type="entry name" value="PH_domain"/>
</dbReference>
<protein>
    <recommendedName>
        <fullName evidence="7">Connector enhancer of kinase suppressor of ras 2</fullName>
    </recommendedName>
</protein>
<feature type="compositionally biased region" description="Basic and acidic residues" evidence="1">
    <location>
        <begin position="337"/>
        <end position="347"/>
    </location>
</feature>
<dbReference type="InterPro" id="IPR011993">
    <property type="entry name" value="PH-like_dom_sf"/>
</dbReference>
<dbReference type="EMBL" id="JARBDR010000337">
    <property type="protein sequence ID" value="KAJ8315636.1"/>
    <property type="molecule type" value="Genomic_DNA"/>
</dbReference>
<feature type="compositionally biased region" description="Acidic residues" evidence="1">
    <location>
        <begin position="348"/>
        <end position="357"/>
    </location>
</feature>
<feature type="domain" description="SAM" evidence="3">
    <location>
        <begin position="16"/>
        <end position="81"/>
    </location>
</feature>
<feature type="domain" description="PDZ" evidence="4">
    <location>
        <begin position="194"/>
        <end position="276"/>
    </location>
</feature>
<sequence>MMGSMPYTNHIHFENWNADQVAEWLRGLDDAILPYVHFFLNNGIDGKKLLLLTHSDLEKLNITKLGHQELILEAVDLLQTLRYGYETENLQYLALQLGCKARSLHNEIQASSKENDRNKANTLQTPFEGIYDLCLLRNTIIKTGLELVTIAQKESNVHDLEDSIMKNSTKLADICDGLVINNTDALHLQPASLEIATIRKKQGEELGMHIQSAYYGVHVIGGVKDMSPAELCGKIEKGDEVIQVNYQTVIGWQLKKLVNTLKEKPKEVILLLKKRPHHISPYGPLTNKKKRLKPGQNIATLPKTLKKRRSREGGDPAKQPRPSLQEFVSSANTDDLFSPKEESRTSDEKDDGNDTDNDVFRSGSESPQYTLPVVVDPKQRRATVSGGSPTLSRPLLVIEDLDTPTRPNLYYSCSKFFFEKNLYSVMMGNTYNIKKIEETADLGKVGDSSNQTASQKRQEFTVKKPTPIVQEPTVSESLHLQDNSEGLQLTNNFYDKKPFDLLEVPSLFQNPNRQNQSKEESEEKGESTEFLSSPSSTDTLTDLTPKNEDAKGANMLTNGNSAVKPEAKDTESLSDSDVFIDDKSDSTKHNNNVSKNSNVDRNKLETEPVKSASSDVTEVPGEVKISHIPKTAPKDIDATFVDYQKETKTLLNSDVAFNAKEKNQPQLVKIRKLESMKAVDLSPSVVRRRNKTPKKVDRRVSCKDLGKGDCEGWLYKDKGKGRKHWLKRWCVLKNFNLFYFLHKEDLKAEGVIHLPAFQSKNFKKITKMIFANMASVIIIMKSHFEFELSFLKTSKFHWLKNDYFLAHKLFMVCMVVGFLIHLLNMLVFSAFTDDYYSESDDDDDVSPKHSIPSSPEKSIKGSSDDLTKMYQAIQKENLTFDGKDREKQRRSRITSISETERKEATEEEEKAVKVTVLQRTLKAREHELQEIEQLLASKVTHSKLMEFKQRHMQQKLDSDSENENNS</sequence>
<feature type="transmembrane region" description="Helical" evidence="2">
    <location>
        <begin position="809"/>
        <end position="831"/>
    </location>
</feature>
<evidence type="ECO:0000256" key="2">
    <source>
        <dbReference type="SAM" id="Phobius"/>
    </source>
</evidence>
<dbReference type="InterPro" id="IPR001660">
    <property type="entry name" value="SAM"/>
</dbReference>
<dbReference type="SUPFAM" id="SSF47769">
    <property type="entry name" value="SAM/Pointed domain"/>
    <property type="match status" value="1"/>
</dbReference>
<evidence type="ECO:0000259" key="3">
    <source>
        <dbReference type="PROSITE" id="PS50105"/>
    </source>
</evidence>
<dbReference type="InterPro" id="IPR036034">
    <property type="entry name" value="PDZ_sf"/>
</dbReference>
<keyword evidence="2" id="KW-0472">Membrane</keyword>
<reference evidence="5 6" key="1">
    <citation type="submission" date="2022-12" db="EMBL/GenBank/DDBJ databases">
        <title>Chromosome-level genome of Tegillarca granosa.</title>
        <authorList>
            <person name="Kim J."/>
        </authorList>
    </citation>
    <scope>NUCLEOTIDE SEQUENCE [LARGE SCALE GENOMIC DNA]</scope>
    <source>
        <strain evidence="5">Teg-2019</strain>
        <tissue evidence="5">Adductor muscle</tissue>
    </source>
</reference>
<dbReference type="Pfam" id="PF00536">
    <property type="entry name" value="SAM_1"/>
    <property type="match status" value="1"/>
</dbReference>
<dbReference type="SUPFAM" id="SSF50156">
    <property type="entry name" value="PDZ domain-like"/>
    <property type="match status" value="1"/>
</dbReference>
<feature type="region of interest" description="Disordered" evidence="1">
    <location>
        <begin position="842"/>
        <end position="862"/>
    </location>
</feature>
<dbReference type="Pfam" id="PF00595">
    <property type="entry name" value="PDZ"/>
    <property type="match status" value="1"/>
</dbReference>
<dbReference type="SMART" id="SM00228">
    <property type="entry name" value="PDZ"/>
    <property type="match status" value="1"/>
</dbReference>
<feature type="compositionally biased region" description="Basic and acidic residues" evidence="1">
    <location>
        <begin position="598"/>
        <end position="608"/>
    </location>
</feature>
<dbReference type="InterPro" id="IPR051566">
    <property type="entry name" value="CNKSR"/>
</dbReference>
<evidence type="ECO:0000259" key="4">
    <source>
        <dbReference type="PROSITE" id="PS50106"/>
    </source>
</evidence>
<gene>
    <name evidence="5" type="ORF">KUTeg_007786</name>
</gene>